<feature type="transmembrane region" description="Helical" evidence="7">
    <location>
        <begin position="615"/>
        <end position="640"/>
    </location>
</feature>
<feature type="transmembrane region" description="Helical" evidence="7">
    <location>
        <begin position="309"/>
        <end position="334"/>
    </location>
</feature>
<keyword evidence="4 7" id="KW-0472">Membrane</keyword>
<dbReference type="Pfam" id="PF09779">
    <property type="entry name" value="Ima1_N"/>
    <property type="match status" value="1"/>
</dbReference>
<protein>
    <recommendedName>
        <fullName evidence="8">Ima1 N-terminal domain-containing protein</fullName>
    </recommendedName>
</protein>
<evidence type="ECO:0000256" key="4">
    <source>
        <dbReference type="ARBA" id="ARBA00023136"/>
    </source>
</evidence>
<dbReference type="EMBL" id="JAJVDC020000053">
    <property type="protein sequence ID" value="KAL1629717.1"/>
    <property type="molecule type" value="Genomic_DNA"/>
</dbReference>
<evidence type="ECO:0000259" key="8">
    <source>
        <dbReference type="Pfam" id="PF09779"/>
    </source>
</evidence>
<keyword evidence="3 7" id="KW-1133">Transmembrane helix</keyword>
<gene>
    <name evidence="9" type="ORF">SLS56_005372</name>
</gene>
<organism evidence="9 10">
    <name type="scientific">Neofusicoccum ribis</name>
    <dbReference type="NCBI Taxonomy" id="45134"/>
    <lineage>
        <taxon>Eukaryota</taxon>
        <taxon>Fungi</taxon>
        <taxon>Dikarya</taxon>
        <taxon>Ascomycota</taxon>
        <taxon>Pezizomycotina</taxon>
        <taxon>Dothideomycetes</taxon>
        <taxon>Dothideomycetes incertae sedis</taxon>
        <taxon>Botryosphaeriales</taxon>
        <taxon>Botryosphaeriaceae</taxon>
        <taxon>Neofusicoccum</taxon>
    </lineage>
</organism>
<feature type="transmembrane region" description="Helical" evidence="7">
    <location>
        <begin position="279"/>
        <end position="297"/>
    </location>
</feature>
<evidence type="ECO:0000256" key="1">
    <source>
        <dbReference type="ARBA" id="ARBA00004473"/>
    </source>
</evidence>
<dbReference type="InterPro" id="IPR042321">
    <property type="entry name" value="Ima1"/>
</dbReference>
<evidence type="ECO:0000313" key="9">
    <source>
        <dbReference type="EMBL" id="KAL1629717.1"/>
    </source>
</evidence>
<evidence type="ECO:0000256" key="3">
    <source>
        <dbReference type="ARBA" id="ARBA00022989"/>
    </source>
</evidence>
<comment type="caution">
    <text evidence="9">The sequence shown here is derived from an EMBL/GenBank/DDBJ whole genome shotgun (WGS) entry which is preliminary data.</text>
</comment>
<sequence length="651" mass="73694">MPMLLRRNLTCFYCGAKSELKKDSGIRQFDCKECEATNYLDENGEITDPPVAESAQPARFAHYVPARSPSPNLSAPDRNLFCATCLKNQHLLTQTLASYLPPPSDPSYKAFERSYPEYRRNLERRYPPVCADCAPRVRERIQETSYTAKTDHLKRLLNRPRRNVDKRYYTGPTWQSVLVYWAGWFWWVSVAIHLFWSVLGTFAVPGRLGAGRDVYAQNVVSCSKQAWRYGAVQADCVSTFSGEMKFALMAMAATFWWNNKLHAKVKGWTGGSLLGLKDHLIVQVLMLVLRAGSWFLLADPATSPLPVQAYRGAHMFMVLLLFCSTVYSSIVVKVHRAPLFPSMKQEVPLVEEPLEESPKKPNAFYKSPTQQQTFQNQSPAYVKPFPINNMAQPLKMNDDPPSPTPSYSTRYTAFTTEATTRPYDEDEDTMEWTPTRPSQTTFYDLRPRNNPVAQRQTQQLQQLINNSKNEPSPFRGTLPPAPIGPAHKLRNPPNQPTFKKTPLAKQKDFFSKLMGSNAAPTNPNHYETASTADTEWRLNNMSPQQLQKRRIEMEFAEPKLRLQPPHPVDTGLESMFDTVFSIRDEPEEVQRQRAEEREQGKGWIDEVWDAPTPPWVAGALAGAVAMPFALMGVAFAWGWVKSVVTGGEGAA</sequence>
<accession>A0ABR3STX1</accession>
<evidence type="ECO:0000256" key="2">
    <source>
        <dbReference type="ARBA" id="ARBA00022692"/>
    </source>
</evidence>
<dbReference type="InterPro" id="IPR018617">
    <property type="entry name" value="Ima1_N"/>
</dbReference>
<feature type="domain" description="Ima1 N-terminal" evidence="8">
    <location>
        <begin position="9"/>
        <end position="137"/>
    </location>
</feature>
<keyword evidence="2 7" id="KW-0812">Transmembrane</keyword>
<comment type="subcellular location">
    <subcellularLocation>
        <location evidence="1">Nucleus inner membrane</location>
        <topology evidence="1">Multi-pass membrane protein</topology>
    </subcellularLocation>
</comment>
<name>A0ABR3STX1_9PEZI</name>
<reference evidence="9 10" key="1">
    <citation type="submission" date="2024-02" db="EMBL/GenBank/DDBJ databases">
        <title>De novo assembly and annotation of 12 fungi associated with fruit tree decline syndrome in Ontario, Canada.</title>
        <authorList>
            <person name="Sulman M."/>
            <person name="Ellouze W."/>
            <person name="Ilyukhin E."/>
        </authorList>
    </citation>
    <scope>NUCLEOTIDE SEQUENCE [LARGE SCALE GENOMIC DNA]</scope>
    <source>
        <strain evidence="9 10">M1-105</strain>
    </source>
</reference>
<feature type="transmembrane region" description="Helical" evidence="7">
    <location>
        <begin position="237"/>
        <end position="258"/>
    </location>
</feature>
<dbReference type="PANTHER" id="PTHR28538:SF1">
    <property type="entry name" value="INTEGRAL INNER NUCLEAR MEMBRANE PROTEIN IMA1"/>
    <property type="match status" value="1"/>
</dbReference>
<feature type="region of interest" description="Disordered" evidence="6">
    <location>
        <begin position="423"/>
        <end position="446"/>
    </location>
</feature>
<dbReference type="PANTHER" id="PTHR28538">
    <property type="entry name" value="INTEGRAL INNER NUCLEAR MEMBRANE PROTEIN IMA1"/>
    <property type="match status" value="1"/>
</dbReference>
<feature type="transmembrane region" description="Helical" evidence="7">
    <location>
        <begin position="177"/>
        <end position="199"/>
    </location>
</feature>
<evidence type="ECO:0000256" key="5">
    <source>
        <dbReference type="ARBA" id="ARBA00023242"/>
    </source>
</evidence>
<keyword evidence="10" id="KW-1185">Reference proteome</keyword>
<evidence type="ECO:0000256" key="7">
    <source>
        <dbReference type="SAM" id="Phobius"/>
    </source>
</evidence>
<evidence type="ECO:0000256" key="6">
    <source>
        <dbReference type="SAM" id="MobiDB-lite"/>
    </source>
</evidence>
<evidence type="ECO:0000313" key="10">
    <source>
        <dbReference type="Proteomes" id="UP001521116"/>
    </source>
</evidence>
<proteinExistence type="predicted"/>
<keyword evidence="5" id="KW-0539">Nucleus</keyword>
<dbReference type="Proteomes" id="UP001521116">
    <property type="component" value="Unassembled WGS sequence"/>
</dbReference>